<dbReference type="Proteomes" id="UP000000286">
    <property type="component" value="Chromosome VII"/>
</dbReference>
<name>C8Z906_YEAS8</name>
<organism evidence="2 3">
    <name type="scientific">Saccharomyces cerevisiae (strain Lalvin EC1118 / Prise de mousse)</name>
    <name type="common">Baker's yeast</name>
    <dbReference type="NCBI Taxonomy" id="643680"/>
    <lineage>
        <taxon>Eukaryota</taxon>
        <taxon>Fungi</taxon>
        <taxon>Dikarya</taxon>
        <taxon>Ascomycota</taxon>
        <taxon>Saccharomycotina</taxon>
        <taxon>Saccharomycetes</taxon>
        <taxon>Saccharomycetales</taxon>
        <taxon>Saccharomycetaceae</taxon>
        <taxon>Saccharomyces</taxon>
    </lineage>
</organism>
<feature type="transmembrane region" description="Helical" evidence="1">
    <location>
        <begin position="12"/>
        <end position="42"/>
    </location>
</feature>
<feature type="transmembrane region" description="Helical" evidence="1">
    <location>
        <begin position="48"/>
        <end position="69"/>
    </location>
</feature>
<evidence type="ECO:0000313" key="2">
    <source>
        <dbReference type="EMBL" id="CAY79872.1"/>
    </source>
</evidence>
<gene>
    <name evidence="2" type="ORF">EC1118_1G1_4280g</name>
</gene>
<accession>C8Z906</accession>
<keyword evidence="1" id="KW-0472">Membrane</keyword>
<protein>
    <submittedName>
        <fullName evidence="2">EC1118_1G1_4280p</fullName>
    </submittedName>
</protein>
<reference evidence="2 3" key="1">
    <citation type="journal article" date="2009" name="Proc. Natl. Acad. Sci. U.S.A.">
        <title>Eukaryote-to-eukaryote gene transfer events revealed by the genome sequence of the wine yeast Saccharomyces cerevisiae EC1118.</title>
        <authorList>
            <person name="Novo M."/>
            <person name="Bigey F."/>
            <person name="Beyne E."/>
            <person name="Galeote V."/>
            <person name="Gavory F."/>
            <person name="Mallet S."/>
            <person name="Cambot B."/>
            <person name="Legras J.L."/>
            <person name="Wincker P."/>
            <person name="Casaregola S."/>
            <person name="Dequin S."/>
        </authorList>
    </citation>
    <scope>NUCLEOTIDE SEQUENCE [LARGE SCALE GENOMIC DNA]</scope>
    <source>
        <strain evidence="3">Lalvin EC1118 / Prise de mousse</strain>
    </source>
</reference>
<keyword evidence="1" id="KW-1133">Transmembrane helix</keyword>
<dbReference type="EMBL" id="FN393070">
    <property type="protein sequence ID" value="CAY79872.1"/>
    <property type="molecule type" value="Genomic_DNA"/>
</dbReference>
<evidence type="ECO:0000256" key="1">
    <source>
        <dbReference type="SAM" id="Phobius"/>
    </source>
</evidence>
<keyword evidence="1" id="KW-0812">Transmembrane</keyword>
<proteinExistence type="predicted"/>
<sequence length="129" mass="15399">MFSSFFGNTCSWVFIFIIIVDNEAFLHFSCLIFVFINIFVFLRGVKDIFSFFFLTRRFSFIVVIYYFFLVPRDQLRISRLFHKRQILCKDSRQLMTCSLGLFFKAQINIFLPPFALTVVQFLVNLVCHT</sequence>
<dbReference type="HOGENOM" id="CLU_1950496_0_0_1"/>
<evidence type="ECO:0000313" key="3">
    <source>
        <dbReference type="Proteomes" id="UP000000286"/>
    </source>
</evidence>
<dbReference type="AlphaFoldDB" id="C8Z906"/>